<sequence>MNAPKAKKVPYSHEIHGDIREDEYYWLRDRDNPEVIAYLEAENQYYEEVMKPLQPLTDRLFRAMVDRIPEAEVKVPVQAEKYFYYSRMEKDLQYPVYARKKATSRAELESAAEEVILDLNTMAGEGEYLSVTVQRVSPDETRLAYLENRDGTDKYTVFVKDLNSGELLADKIENVFIYGSLEWDASGKYLFYVTVDETQRPYQLWRHEVGQSTSDSLLFEETDITYTLSIAKSRSGQYLFLHSENKEATEVRYLNANEPLGSFHLFDARRRGIQYELEHWGSDFLILTNEAAPNFQLLHCPVDDTAPLSRKNLFPYVEERYLQEVYPFSDAVLIGGREQGLTELWIFRNDSLSKLSFEDDLYTLSIGENRSYNTTEVLIQYESLLTPKTTYAVNLLTENKECLQVAPVPGEYDRSQYRQERLWAKASDETLVPMFAIYHVNSLSTGPAPLILSGYGSYGINSDPHFDPMRLPLLNSGVVLVTAQVRGGSEMGRLWYESGKFLHKRNTFTDFIATAEELIRRGYTTSDLLAAQGGSAGGLLMGAVANLAGHLFKAMLPAVPFVDVVTTMLDASIPLTTLEWDEWGNPNDPEYYAYMKSYSPYDNVEAKEYPHMLVTTGLNDPRVAYFEPAKWVARIRERKTDDHTLLLKTNMGAGHFGSSGRVNRLKEVAANYAFVLDKIGVSLTDVGE</sequence>
<organism evidence="7 8">
    <name type="scientific">Alicyclobacillus mengziensis</name>
    <dbReference type="NCBI Taxonomy" id="2931921"/>
    <lineage>
        <taxon>Bacteria</taxon>
        <taxon>Bacillati</taxon>
        <taxon>Bacillota</taxon>
        <taxon>Bacilli</taxon>
        <taxon>Bacillales</taxon>
        <taxon>Alicyclobacillaceae</taxon>
        <taxon>Alicyclobacillus</taxon>
    </lineage>
</organism>
<accession>A0A9X7W3X0</accession>
<gene>
    <name evidence="7" type="ORF">JZ786_08320</name>
</gene>
<keyword evidence="8" id="KW-1185">Reference proteome</keyword>
<dbReference type="InterPro" id="IPR023302">
    <property type="entry name" value="Pept_S9A_N"/>
</dbReference>
<dbReference type="SUPFAM" id="SSF53474">
    <property type="entry name" value="alpha/beta-Hydrolases"/>
    <property type="match status" value="1"/>
</dbReference>
<dbReference type="Gene3D" id="3.40.50.1820">
    <property type="entry name" value="alpha/beta hydrolase"/>
    <property type="match status" value="1"/>
</dbReference>
<dbReference type="SUPFAM" id="SSF50993">
    <property type="entry name" value="Peptidase/esterase 'gauge' domain"/>
    <property type="match status" value="1"/>
</dbReference>
<keyword evidence="4" id="KW-0720">Serine protease</keyword>
<dbReference type="PANTHER" id="PTHR11757:SF19">
    <property type="entry name" value="PROLYL ENDOPEPTIDASE-LIKE"/>
    <property type="match status" value="1"/>
</dbReference>
<dbReference type="InterPro" id="IPR001375">
    <property type="entry name" value="Peptidase_S9_cat"/>
</dbReference>
<dbReference type="PANTHER" id="PTHR11757">
    <property type="entry name" value="PROTEASE FAMILY S9A OLIGOPEPTIDASE"/>
    <property type="match status" value="1"/>
</dbReference>
<dbReference type="InterPro" id="IPR002470">
    <property type="entry name" value="Peptidase_S9A"/>
</dbReference>
<evidence type="ECO:0000259" key="5">
    <source>
        <dbReference type="Pfam" id="PF00326"/>
    </source>
</evidence>
<dbReference type="Proteomes" id="UP000663505">
    <property type="component" value="Chromosome"/>
</dbReference>
<keyword evidence="3" id="KW-0378">Hydrolase</keyword>
<proteinExistence type="inferred from homology"/>
<dbReference type="Pfam" id="PF02897">
    <property type="entry name" value="Peptidase_S9_N"/>
    <property type="match status" value="1"/>
</dbReference>
<dbReference type="Pfam" id="PF00326">
    <property type="entry name" value="Peptidase_S9"/>
    <property type="match status" value="1"/>
</dbReference>
<dbReference type="KEGG" id="afx:JZ786_08320"/>
<comment type="similarity">
    <text evidence="1">Belongs to the peptidase S9A family.</text>
</comment>
<evidence type="ECO:0000313" key="7">
    <source>
        <dbReference type="EMBL" id="QSO48938.1"/>
    </source>
</evidence>
<name>A0A9X7W3X0_9BACL</name>
<dbReference type="InterPro" id="IPR051543">
    <property type="entry name" value="Serine_Peptidase_S9A"/>
</dbReference>
<dbReference type="EMBL" id="CP071182">
    <property type="protein sequence ID" value="QSO48938.1"/>
    <property type="molecule type" value="Genomic_DNA"/>
</dbReference>
<evidence type="ECO:0000256" key="3">
    <source>
        <dbReference type="ARBA" id="ARBA00022801"/>
    </source>
</evidence>
<keyword evidence="2" id="KW-0645">Protease</keyword>
<dbReference type="AlphaFoldDB" id="A0A9X7W3X0"/>
<dbReference type="InterPro" id="IPR029058">
    <property type="entry name" value="AB_hydrolase_fold"/>
</dbReference>
<dbReference type="PRINTS" id="PR00862">
    <property type="entry name" value="PROLIGOPTASE"/>
</dbReference>
<evidence type="ECO:0000256" key="1">
    <source>
        <dbReference type="ARBA" id="ARBA00005228"/>
    </source>
</evidence>
<evidence type="ECO:0000313" key="8">
    <source>
        <dbReference type="Proteomes" id="UP000663505"/>
    </source>
</evidence>
<evidence type="ECO:0000259" key="6">
    <source>
        <dbReference type="Pfam" id="PF02897"/>
    </source>
</evidence>
<evidence type="ECO:0000256" key="2">
    <source>
        <dbReference type="ARBA" id="ARBA00022670"/>
    </source>
</evidence>
<dbReference type="GO" id="GO:0006508">
    <property type="term" value="P:proteolysis"/>
    <property type="evidence" value="ECO:0007669"/>
    <property type="project" value="UniProtKB-KW"/>
</dbReference>
<protein>
    <submittedName>
        <fullName evidence="7">S9 family peptidase</fullName>
    </submittedName>
</protein>
<dbReference type="RefSeq" id="WP_206658254.1">
    <property type="nucleotide sequence ID" value="NZ_CP071182.1"/>
</dbReference>
<dbReference type="GO" id="GO:0004252">
    <property type="term" value="F:serine-type endopeptidase activity"/>
    <property type="evidence" value="ECO:0007669"/>
    <property type="project" value="InterPro"/>
</dbReference>
<feature type="domain" description="Peptidase S9 prolyl oligopeptidase catalytic" evidence="5">
    <location>
        <begin position="465"/>
        <end position="680"/>
    </location>
</feature>
<evidence type="ECO:0000256" key="4">
    <source>
        <dbReference type="ARBA" id="ARBA00022825"/>
    </source>
</evidence>
<feature type="domain" description="Peptidase S9A N-terminal" evidence="6">
    <location>
        <begin position="5"/>
        <end position="405"/>
    </location>
</feature>
<reference evidence="7 8" key="1">
    <citation type="submission" date="2021-02" db="EMBL/GenBank/DDBJ databases">
        <title>Alicyclobacillus curvatus sp. nov. and Alicyclobacillus mengziensis sp. nov., two acidophilic bacteria isolated from acid mine drainage.</title>
        <authorList>
            <person name="Huang Y."/>
        </authorList>
    </citation>
    <scope>NUCLEOTIDE SEQUENCE [LARGE SCALE GENOMIC DNA]</scope>
    <source>
        <strain evidence="7 8">S30H14</strain>
    </source>
</reference>
<dbReference type="Gene3D" id="2.130.10.120">
    <property type="entry name" value="Prolyl oligopeptidase, N-terminal domain"/>
    <property type="match status" value="1"/>
</dbReference>